<organism evidence="8 9">
    <name type="scientific">Maribacter polysiphoniae</name>
    <dbReference type="NCBI Taxonomy" id="429344"/>
    <lineage>
        <taxon>Bacteria</taxon>
        <taxon>Pseudomonadati</taxon>
        <taxon>Bacteroidota</taxon>
        <taxon>Flavobacteriia</taxon>
        <taxon>Flavobacteriales</taxon>
        <taxon>Flavobacteriaceae</taxon>
        <taxon>Maribacter</taxon>
    </lineage>
</organism>
<gene>
    <name evidence="7" type="ORF">HZY62_06810</name>
    <name evidence="8" type="ORF">LX92_00495</name>
</gene>
<dbReference type="RefSeq" id="WP_109648677.1">
    <property type="nucleotide sequence ID" value="NZ_JACWLN010000002.1"/>
</dbReference>
<sequence>MKNNELHIALVQTSLVWEDPDQNRENLSKKFTLLPQNVDLVILPEMFISGFTMTPGNISGSEGQKTVDWMLMEAQKHNTAITGSIPYFGNGQYFNRLLFVEANGKVYHYDKRHTFILAGEDKVYQAGTEQLIIDYKGFRVNPMICYDLRFPVWARNTQDYDVLIYVANWPKPRIVAWDALLKARAIENMSYCIGVNRCGKDQAGYEYSGHSAVYDSLGERMVFTEKETIIYATLKKGHIETTRNKLRFLEDRDEFILKL</sequence>
<dbReference type="SUPFAM" id="SSF56317">
    <property type="entry name" value="Carbon-nitrogen hydrolase"/>
    <property type="match status" value="1"/>
</dbReference>
<dbReference type="EC" id="3.5.1.3" evidence="3"/>
<comment type="caution">
    <text evidence="8">The sequence shown here is derived from an EMBL/GenBank/DDBJ whole genome shotgun (WGS) entry which is preliminary data.</text>
</comment>
<dbReference type="Proteomes" id="UP000651837">
    <property type="component" value="Unassembled WGS sequence"/>
</dbReference>
<proteinExistence type="inferred from homology"/>
<dbReference type="Gene3D" id="3.60.110.10">
    <property type="entry name" value="Carbon-nitrogen hydrolase"/>
    <property type="match status" value="1"/>
</dbReference>
<name>A0A316E886_9FLAO</name>
<reference evidence="8 9" key="1">
    <citation type="submission" date="2018-05" db="EMBL/GenBank/DDBJ databases">
        <title>Genomic Encyclopedia of Archaeal and Bacterial Type Strains, Phase II (KMG-II): from individual species to whole genera.</title>
        <authorList>
            <person name="Goeker M."/>
        </authorList>
    </citation>
    <scope>NUCLEOTIDE SEQUENCE [LARGE SCALE GENOMIC DNA]</scope>
    <source>
        <strain evidence="8 9">DSM 23514</strain>
    </source>
</reference>
<comment type="catalytic activity">
    <reaction evidence="4">
        <text>a monoamide of a dicarboxylate + H2O = a dicarboxylate + NH4(+)</text>
        <dbReference type="Rhea" id="RHEA:11716"/>
        <dbReference type="ChEBI" id="CHEBI:15377"/>
        <dbReference type="ChEBI" id="CHEBI:28938"/>
        <dbReference type="ChEBI" id="CHEBI:28965"/>
        <dbReference type="ChEBI" id="CHEBI:77450"/>
        <dbReference type="EC" id="3.5.1.3"/>
    </reaction>
</comment>
<dbReference type="GO" id="GO:0106008">
    <property type="term" value="F:2-oxoglutaramate amidase activity"/>
    <property type="evidence" value="ECO:0007669"/>
    <property type="project" value="TreeGrafter"/>
</dbReference>
<dbReference type="Proteomes" id="UP000245667">
    <property type="component" value="Unassembled WGS sequence"/>
</dbReference>
<dbReference type="EMBL" id="QGGQ01000001">
    <property type="protein sequence ID" value="PWK25752.1"/>
    <property type="molecule type" value="Genomic_DNA"/>
</dbReference>
<evidence type="ECO:0000313" key="8">
    <source>
        <dbReference type="EMBL" id="PWK25752.1"/>
    </source>
</evidence>
<evidence type="ECO:0000313" key="7">
    <source>
        <dbReference type="EMBL" id="MBD1260290.1"/>
    </source>
</evidence>
<dbReference type="InterPro" id="IPR052737">
    <property type="entry name" value="Omega-amidase_YafV"/>
</dbReference>
<dbReference type="PANTHER" id="PTHR47799">
    <property type="entry name" value="OMEGA-AMIDASE YAFV"/>
    <property type="match status" value="1"/>
</dbReference>
<dbReference type="Pfam" id="PF00795">
    <property type="entry name" value="CN_hydrolase"/>
    <property type="match status" value="1"/>
</dbReference>
<evidence type="ECO:0000256" key="2">
    <source>
        <dbReference type="ARBA" id="ARBA00022801"/>
    </source>
</evidence>
<comment type="similarity">
    <text evidence="1">Belongs to the carbon-nitrogen hydrolase superfamily. NIT1/NIT2 family.</text>
</comment>
<evidence type="ECO:0000256" key="3">
    <source>
        <dbReference type="ARBA" id="ARBA00039118"/>
    </source>
</evidence>
<reference evidence="7 10" key="2">
    <citation type="submission" date="2020-07" db="EMBL/GenBank/DDBJ databases">
        <title>The draft genome sequence of Maribacter polysiphoniae KCTC 22021.</title>
        <authorList>
            <person name="Mu L."/>
        </authorList>
    </citation>
    <scope>NUCLEOTIDE SEQUENCE [LARGE SCALE GENOMIC DNA]</scope>
    <source>
        <strain evidence="7 10">KCTC 22021</strain>
    </source>
</reference>
<keyword evidence="2 8" id="KW-0378">Hydrolase</keyword>
<dbReference type="OrthoDB" id="9811121at2"/>
<evidence type="ECO:0000256" key="4">
    <source>
        <dbReference type="ARBA" id="ARBA00052904"/>
    </source>
</evidence>
<dbReference type="PROSITE" id="PS50263">
    <property type="entry name" value="CN_HYDROLASE"/>
    <property type="match status" value="1"/>
</dbReference>
<dbReference type="InterPro" id="IPR036526">
    <property type="entry name" value="C-N_Hydrolase_sf"/>
</dbReference>
<protein>
    <recommendedName>
        <fullName evidence="5">Omega-amidase YafV</fullName>
        <ecNumber evidence="3">3.5.1.3</ecNumber>
    </recommendedName>
</protein>
<accession>A0A316E886</accession>
<evidence type="ECO:0000256" key="5">
    <source>
        <dbReference type="ARBA" id="ARBA00072139"/>
    </source>
</evidence>
<evidence type="ECO:0000259" key="6">
    <source>
        <dbReference type="PROSITE" id="PS50263"/>
    </source>
</evidence>
<evidence type="ECO:0000313" key="10">
    <source>
        <dbReference type="Proteomes" id="UP000651837"/>
    </source>
</evidence>
<dbReference type="GO" id="GO:0050152">
    <property type="term" value="F:omega-amidase activity"/>
    <property type="evidence" value="ECO:0007669"/>
    <property type="project" value="UniProtKB-EC"/>
</dbReference>
<dbReference type="AlphaFoldDB" id="A0A316E886"/>
<dbReference type="EMBL" id="JACWLN010000002">
    <property type="protein sequence ID" value="MBD1260290.1"/>
    <property type="molecule type" value="Genomic_DNA"/>
</dbReference>
<feature type="domain" description="CN hydrolase" evidence="6">
    <location>
        <begin position="6"/>
        <end position="236"/>
    </location>
</feature>
<dbReference type="InterPro" id="IPR003010">
    <property type="entry name" value="C-N_Hydrolase"/>
</dbReference>
<dbReference type="CDD" id="cd07575">
    <property type="entry name" value="Xc-1258_like"/>
    <property type="match status" value="1"/>
</dbReference>
<dbReference type="PANTHER" id="PTHR47799:SF1">
    <property type="entry name" value="OMEGA-AMIDASE YAFV"/>
    <property type="match status" value="1"/>
</dbReference>
<dbReference type="FunFam" id="3.60.110.10:FF:000004">
    <property type="entry name" value="Carbon-nitrogen hydrolase"/>
    <property type="match status" value="1"/>
</dbReference>
<evidence type="ECO:0000256" key="1">
    <source>
        <dbReference type="ARBA" id="ARBA00010613"/>
    </source>
</evidence>
<evidence type="ECO:0000313" key="9">
    <source>
        <dbReference type="Proteomes" id="UP000245667"/>
    </source>
</evidence>
<keyword evidence="10" id="KW-1185">Reference proteome</keyword>